<dbReference type="Pfam" id="PF22972">
    <property type="entry name" value="EVH1_PP4R3"/>
    <property type="match status" value="1"/>
</dbReference>
<dbReference type="AlphaFoldDB" id="A0A8C2M2Y9"/>
<feature type="domain" description="PP4R3 EVH1-like" evidence="4">
    <location>
        <begin position="18"/>
        <end position="113"/>
    </location>
</feature>
<dbReference type="GO" id="GO:0005654">
    <property type="term" value="C:nucleoplasm"/>
    <property type="evidence" value="ECO:0007669"/>
    <property type="project" value="TreeGrafter"/>
</dbReference>
<accession>A0A8C2M2Y9</accession>
<protein>
    <submittedName>
        <fullName evidence="5">Uncharacterized protein</fullName>
    </submittedName>
</protein>
<dbReference type="PANTHER" id="PTHR23318:SF19">
    <property type="entry name" value="PROTEIN PPP4R3C"/>
    <property type="match status" value="1"/>
</dbReference>
<dbReference type="InterPro" id="IPR006887">
    <property type="entry name" value="P4R3-like_central_dom"/>
</dbReference>
<dbReference type="GO" id="GO:0006974">
    <property type="term" value="P:DNA damage response"/>
    <property type="evidence" value="ECO:0007669"/>
    <property type="project" value="TreeGrafter"/>
</dbReference>
<evidence type="ECO:0000256" key="2">
    <source>
        <dbReference type="SAM" id="MobiDB-lite"/>
    </source>
</evidence>
<dbReference type="InterPro" id="IPR055236">
    <property type="entry name" value="EVH1_PP4R3"/>
</dbReference>
<evidence type="ECO:0000259" key="3">
    <source>
        <dbReference type="Pfam" id="PF04802"/>
    </source>
</evidence>
<dbReference type="SUPFAM" id="SSF50729">
    <property type="entry name" value="PH domain-like"/>
    <property type="match status" value="1"/>
</dbReference>
<dbReference type="InterPro" id="IPR051137">
    <property type="entry name" value="PP4R3-like"/>
</dbReference>
<evidence type="ECO:0000313" key="6">
    <source>
        <dbReference type="Proteomes" id="UP000694386"/>
    </source>
</evidence>
<organism evidence="5 6">
    <name type="scientific">Cricetulus griseus</name>
    <name type="common">Chinese hamster</name>
    <name type="synonym">Cricetulus barabensis griseus</name>
    <dbReference type="NCBI Taxonomy" id="10029"/>
    <lineage>
        <taxon>Eukaryota</taxon>
        <taxon>Metazoa</taxon>
        <taxon>Chordata</taxon>
        <taxon>Craniata</taxon>
        <taxon>Vertebrata</taxon>
        <taxon>Euteleostomi</taxon>
        <taxon>Mammalia</taxon>
        <taxon>Eutheria</taxon>
        <taxon>Euarchontoglires</taxon>
        <taxon>Glires</taxon>
        <taxon>Rodentia</taxon>
        <taxon>Myomorpha</taxon>
        <taxon>Muroidea</taxon>
        <taxon>Cricetidae</taxon>
        <taxon>Cricetinae</taxon>
        <taxon>Cricetulus</taxon>
    </lineage>
</organism>
<feature type="region of interest" description="Disordered" evidence="2">
    <location>
        <begin position="722"/>
        <end position="792"/>
    </location>
</feature>
<dbReference type="GO" id="GO:0030289">
    <property type="term" value="C:protein phosphatase 4 complex"/>
    <property type="evidence" value="ECO:0007669"/>
    <property type="project" value="TreeGrafter"/>
</dbReference>
<dbReference type="InterPro" id="IPR011993">
    <property type="entry name" value="PH-like_dom_sf"/>
</dbReference>
<dbReference type="Ensembl" id="ENSCGRT00001016427.1">
    <property type="protein sequence ID" value="ENSCGRP00001012194.1"/>
    <property type="gene ID" value="ENSCGRG00001013660.1"/>
</dbReference>
<evidence type="ECO:0000256" key="1">
    <source>
        <dbReference type="ARBA" id="ARBA00008809"/>
    </source>
</evidence>
<evidence type="ECO:0000259" key="4">
    <source>
        <dbReference type="Pfam" id="PF22972"/>
    </source>
</evidence>
<name>A0A8C2M2Y9_CRIGR</name>
<feature type="compositionally biased region" description="Basic and acidic residues" evidence="2">
    <location>
        <begin position="766"/>
        <end position="777"/>
    </location>
</feature>
<dbReference type="Gene3D" id="2.30.29.30">
    <property type="entry name" value="Pleckstrin-homology domain (PH domain)/Phosphotyrosine-binding domain (PTB)"/>
    <property type="match status" value="1"/>
</dbReference>
<reference evidence="5" key="2">
    <citation type="submission" date="2025-09" db="UniProtKB">
        <authorList>
            <consortium name="Ensembl"/>
        </authorList>
    </citation>
    <scope>IDENTIFICATION</scope>
</reference>
<proteinExistence type="inferred from homology"/>
<feature type="domain" description="Serine/threonine-protein phosphatase 4 regulatory subunit 3-like central" evidence="3">
    <location>
        <begin position="153"/>
        <end position="650"/>
    </location>
</feature>
<dbReference type="GO" id="GO:0072542">
    <property type="term" value="F:protein phosphatase activator activity"/>
    <property type="evidence" value="ECO:0007669"/>
    <property type="project" value="TreeGrafter"/>
</dbReference>
<dbReference type="Proteomes" id="UP000694386">
    <property type="component" value="Unplaced"/>
</dbReference>
<comment type="similarity">
    <text evidence="1">Belongs to the SMEK family.</text>
</comment>
<dbReference type="PANTHER" id="PTHR23318">
    <property type="entry name" value="ATP SYNTHASE GAMMA-RELATED"/>
    <property type="match status" value="1"/>
</dbReference>
<dbReference type="Pfam" id="PF04802">
    <property type="entry name" value="PP4R3"/>
    <property type="match status" value="1"/>
</dbReference>
<sequence>TMWPRKSRSQTRPRDRFHRVKVYILKDDEKWEHLGSGRISTKYIGRLQGVCLIVHSKSNDSLIMESIIYPDVSYRKVKRNLIIWTEPNNRTMAIRFRNPEGCQDTWGDICQVQGKDPSVRITQELTDLDVFQLPEIQNLCEMRTCENSTLENIAHLFNFVQDSPSYKERLAFLLEKEDYIKNLLQIFHICEDQQNIEGLYFLYFIIKGILFLNNMRLYEIMFSDECIMDVLGCLEYDPVLAQPYRYREFLTENAKFKEVMPITCSELRQKIDQTYRMQYIHGILFPTQSKLQQHHLSDLKDFIFYNKIEIVTMLQKDDKFLFDVFAQLKDNTLGHERRLELLLFFKEFCAFAKILNSQKKEKLLKTLIKLGLMSVLKFSVHMQDYQTKEAAIDIFTYLVEYNPQIIRVYVMEEEQISENDDDLLINIMIKQIICDPDPESSYVLSLTAVLRALLDPERMRITANGSEKSKFMNFFSTHCMNILAAPILSIIGQSDSDDNRANICLDNYQNAQLLGVVLDLLSFCVKHHTTYIGNFVLDNNLLSRVLVLLSSKHKFLVLCAIRFMRQMIGLNDEIYNFYIIRKNLFEPVVNAFLHNGTQNNMLNSAIMELFEFIREENIKSLIVNIAENFFMAFESVVCVQTFKGLKVNFEEEKERESEVRRNLRNIINQTIYCRHMKAMEVKVKKEICSEESTAVIIPMGSDFPNRYDVFIRIKDASENEVELPERKASEAFECSSSNSDASANRKSEPHYSNKFPLVDYSDDDDENKKKNEDYHDIVEEEEPPPKRHKLGS</sequence>
<evidence type="ECO:0000313" key="5">
    <source>
        <dbReference type="Ensembl" id="ENSCGRP00001012194.1"/>
    </source>
</evidence>
<reference evidence="5" key="1">
    <citation type="submission" date="2025-08" db="UniProtKB">
        <authorList>
            <consortium name="Ensembl"/>
        </authorList>
    </citation>
    <scope>IDENTIFICATION</scope>
</reference>